<dbReference type="RefSeq" id="WP_189488806.1">
    <property type="nucleotide sequence ID" value="NZ_BMZO01000003.1"/>
</dbReference>
<dbReference type="Gene3D" id="3.40.50.300">
    <property type="entry name" value="P-loop containing nucleotide triphosphate hydrolases"/>
    <property type="match status" value="1"/>
</dbReference>
<dbReference type="GO" id="GO:0000917">
    <property type="term" value="P:division septum assembly"/>
    <property type="evidence" value="ECO:0007669"/>
    <property type="project" value="UniProtKB-KW"/>
</dbReference>
<evidence type="ECO:0000313" key="12">
    <source>
        <dbReference type="EMBL" id="GHC67381.1"/>
    </source>
</evidence>
<dbReference type="InterPro" id="IPR019987">
    <property type="entry name" value="GTP-bd_ribosome_bio_YsxC"/>
</dbReference>
<protein>
    <recommendedName>
        <fullName evidence="10">Probable GTP-binding protein EngB</fullName>
    </recommendedName>
</protein>
<keyword evidence="5 10" id="KW-0547">Nucleotide-binding</keyword>
<evidence type="ECO:0000256" key="7">
    <source>
        <dbReference type="ARBA" id="ARBA00023134"/>
    </source>
</evidence>
<keyword evidence="7 10" id="KW-0342">GTP-binding</keyword>
<dbReference type="Proteomes" id="UP000641137">
    <property type="component" value="Unassembled WGS sequence"/>
</dbReference>
<comment type="similarity">
    <text evidence="2 10">Belongs to the TRAFAC class TrmE-Era-EngA-EngB-Septin-like GTPase superfamily. EngB GTPase family.</text>
</comment>
<evidence type="ECO:0000259" key="11">
    <source>
        <dbReference type="PROSITE" id="PS51706"/>
    </source>
</evidence>
<dbReference type="PANTHER" id="PTHR11649:SF13">
    <property type="entry name" value="ENGB-TYPE G DOMAIN-CONTAINING PROTEIN"/>
    <property type="match status" value="1"/>
</dbReference>
<comment type="function">
    <text evidence="10">Necessary for normal cell division and for the maintenance of normal septation.</text>
</comment>
<keyword evidence="8 10" id="KW-0717">Septation</keyword>
<gene>
    <name evidence="10 12" type="primary">engB</name>
    <name evidence="12" type="ORF">GCM10010136_11400</name>
</gene>
<evidence type="ECO:0000256" key="8">
    <source>
        <dbReference type="ARBA" id="ARBA00023210"/>
    </source>
</evidence>
<dbReference type="InterPro" id="IPR006073">
    <property type="entry name" value="GTP-bd"/>
</dbReference>
<name>A0A8J3GHN8_9HYPH</name>
<keyword evidence="6" id="KW-0460">Magnesium</keyword>
<dbReference type="GO" id="GO:0005525">
    <property type="term" value="F:GTP binding"/>
    <property type="evidence" value="ECO:0007669"/>
    <property type="project" value="UniProtKB-UniRule"/>
</dbReference>
<dbReference type="SUPFAM" id="SSF52540">
    <property type="entry name" value="P-loop containing nucleoside triphosphate hydrolases"/>
    <property type="match status" value="1"/>
</dbReference>
<dbReference type="PANTHER" id="PTHR11649">
    <property type="entry name" value="MSS1/TRME-RELATED GTP-BINDING PROTEIN"/>
    <property type="match status" value="1"/>
</dbReference>
<keyword evidence="9 10" id="KW-0131">Cell cycle</keyword>
<organism evidence="12 13">
    <name type="scientific">Limoniibacter endophyticus</name>
    <dbReference type="NCBI Taxonomy" id="1565040"/>
    <lineage>
        <taxon>Bacteria</taxon>
        <taxon>Pseudomonadati</taxon>
        <taxon>Pseudomonadota</taxon>
        <taxon>Alphaproteobacteria</taxon>
        <taxon>Hyphomicrobiales</taxon>
        <taxon>Bartonellaceae</taxon>
        <taxon>Limoniibacter</taxon>
    </lineage>
</organism>
<proteinExistence type="inferred from homology"/>
<dbReference type="InterPro" id="IPR030393">
    <property type="entry name" value="G_ENGB_dom"/>
</dbReference>
<feature type="domain" description="EngB-type G" evidence="11">
    <location>
        <begin position="35"/>
        <end position="219"/>
    </location>
</feature>
<keyword evidence="3 10" id="KW-0132">Cell division</keyword>
<evidence type="ECO:0000256" key="1">
    <source>
        <dbReference type="ARBA" id="ARBA00001946"/>
    </source>
</evidence>
<evidence type="ECO:0000256" key="4">
    <source>
        <dbReference type="ARBA" id="ARBA00022723"/>
    </source>
</evidence>
<dbReference type="InterPro" id="IPR027417">
    <property type="entry name" value="P-loop_NTPase"/>
</dbReference>
<evidence type="ECO:0000313" key="13">
    <source>
        <dbReference type="Proteomes" id="UP000641137"/>
    </source>
</evidence>
<reference evidence="12" key="1">
    <citation type="journal article" date="2014" name="Int. J. Syst. Evol. Microbiol.">
        <title>Complete genome sequence of Corynebacterium casei LMG S-19264T (=DSM 44701T), isolated from a smear-ripened cheese.</title>
        <authorList>
            <consortium name="US DOE Joint Genome Institute (JGI-PGF)"/>
            <person name="Walter F."/>
            <person name="Albersmeier A."/>
            <person name="Kalinowski J."/>
            <person name="Ruckert C."/>
        </authorList>
    </citation>
    <scope>NUCLEOTIDE SEQUENCE</scope>
    <source>
        <strain evidence="12">KCTC 42097</strain>
    </source>
</reference>
<reference evidence="12" key="2">
    <citation type="submission" date="2020-09" db="EMBL/GenBank/DDBJ databases">
        <authorList>
            <person name="Sun Q."/>
            <person name="Kim S."/>
        </authorList>
    </citation>
    <scope>NUCLEOTIDE SEQUENCE</scope>
    <source>
        <strain evidence="12">KCTC 42097</strain>
    </source>
</reference>
<dbReference type="GO" id="GO:0005829">
    <property type="term" value="C:cytosol"/>
    <property type="evidence" value="ECO:0007669"/>
    <property type="project" value="TreeGrafter"/>
</dbReference>
<dbReference type="CDD" id="cd01876">
    <property type="entry name" value="YihA_EngB"/>
    <property type="match status" value="1"/>
</dbReference>
<sequence>MTETEQTDPLSARIFTLPWIFIRGVPSMKVLPPEGPPEIAFAGRSNVGKSSLINALVNHKGLARTSNTPGRTQELNYFVPDGYSGEAGDLPPMALVDMPGYGFAKAPVTQVEKWTKLIFSYLRGRVTLKRVYVLIDSRHGIKKIDEESLDLLDKAAVSYQIVLTKIDKIRQTDVPKLIAETKDKIAKRPAAYPEVLATSSEKGLGMDELHQAILTAIKN</sequence>
<dbReference type="Pfam" id="PF01926">
    <property type="entry name" value="MMR_HSR1"/>
    <property type="match status" value="1"/>
</dbReference>
<evidence type="ECO:0000256" key="6">
    <source>
        <dbReference type="ARBA" id="ARBA00022842"/>
    </source>
</evidence>
<comment type="cofactor">
    <cofactor evidence="1">
        <name>Mg(2+)</name>
        <dbReference type="ChEBI" id="CHEBI:18420"/>
    </cofactor>
</comment>
<comment type="caution">
    <text evidence="12">The sequence shown here is derived from an EMBL/GenBank/DDBJ whole genome shotgun (WGS) entry which is preliminary data.</text>
</comment>
<evidence type="ECO:0000256" key="10">
    <source>
        <dbReference type="HAMAP-Rule" id="MF_00321"/>
    </source>
</evidence>
<evidence type="ECO:0000256" key="3">
    <source>
        <dbReference type="ARBA" id="ARBA00022618"/>
    </source>
</evidence>
<dbReference type="EMBL" id="BMZO01000003">
    <property type="protein sequence ID" value="GHC67381.1"/>
    <property type="molecule type" value="Genomic_DNA"/>
</dbReference>
<evidence type="ECO:0000256" key="5">
    <source>
        <dbReference type="ARBA" id="ARBA00022741"/>
    </source>
</evidence>
<dbReference type="PROSITE" id="PS51706">
    <property type="entry name" value="G_ENGB"/>
    <property type="match status" value="1"/>
</dbReference>
<dbReference type="GO" id="GO:0046872">
    <property type="term" value="F:metal ion binding"/>
    <property type="evidence" value="ECO:0007669"/>
    <property type="project" value="UniProtKB-KW"/>
</dbReference>
<dbReference type="HAMAP" id="MF_00321">
    <property type="entry name" value="GTPase_EngB"/>
    <property type="match status" value="1"/>
</dbReference>
<accession>A0A8J3GHN8</accession>
<evidence type="ECO:0000256" key="9">
    <source>
        <dbReference type="ARBA" id="ARBA00023306"/>
    </source>
</evidence>
<keyword evidence="4" id="KW-0479">Metal-binding</keyword>
<dbReference type="AlphaFoldDB" id="A0A8J3GHN8"/>
<evidence type="ECO:0000256" key="2">
    <source>
        <dbReference type="ARBA" id="ARBA00009638"/>
    </source>
</evidence>
<dbReference type="NCBIfam" id="TIGR03598">
    <property type="entry name" value="GTPase_YsxC"/>
    <property type="match status" value="1"/>
</dbReference>
<keyword evidence="13" id="KW-1185">Reference proteome</keyword>